<feature type="compositionally biased region" description="Basic and acidic residues" evidence="1">
    <location>
        <begin position="104"/>
        <end position="118"/>
    </location>
</feature>
<comment type="caution">
    <text evidence="2">The sequence shown here is derived from an EMBL/GenBank/DDBJ whole genome shotgun (WGS) entry which is preliminary data.</text>
</comment>
<evidence type="ECO:0000313" key="3">
    <source>
        <dbReference type="Proteomes" id="UP001281761"/>
    </source>
</evidence>
<evidence type="ECO:0000313" key="2">
    <source>
        <dbReference type="EMBL" id="KAK2948556.1"/>
    </source>
</evidence>
<feature type="region of interest" description="Disordered" evidence="1">
    <location>
        <begin position="91"/>
        <end position="121"/>
    </location>
</feature>
<dbReference type="EMBL" id="JARBJD010000174">
    <property type="protein sequence ID" value="KAK2948556.1"/>
    <property type="molecule type" value="Genomic_DNA"/>
</dbReference>
<accession>A0ABQ9X9F3</accession>
<sequence length="159" mass="17833">MKPCVIKASFARCGVSQLSLAKLLHLVPSRPKSETLSSSIQSPETNPENLESHQPAMHTKPKYQGKLITTLSQPKRGFAKKSLQHTKLNVIPTSERPQKSKQLTLDEIKPQKRQESTRAESVPSIIPLLKTRINVLHDDDSDFLDELTSEKTQVQDDTL</sequence>
<gene>
    <name evidence="2" type="ORF">BLNAU_16542</name>
</gene>
<feature type="region of interest" description="Disordered" evidence="1">
    <location>
        <begin position="31"/>
        <end position="63"/>
    </location>
</feature>
<proteinExistence type="predicted"/>
<organism evidence="2 3">
    <name type="scientific">Blattamonas nauphoetae</name>
    <dbReference type="NCBI Taxonomy" id="2049346"/>
    <lineage>
        <taxon>Eukaryota</taxon>
        <taxon>Metamonada</taxon>
        <taxon>Preaxostyla</taxon>
        <taxon>Oxymonadida</taxon>
        <taxon>Blattamonas</taxon>
    </lineage>
</organism>
<evidence type="ECO:0000256" key="1">
    <source>
        <dbReference type="SAM" id="MobiDB-lite"/>
    </source>
</evidence>
<dbReference type="Proteomes" id="UP001281761">
    <property type="component" value="Unassembled WGS sequence"/>
</dbReference>
<reference evidence="2 3" key="1">
    <citation type="journal article" date="2022" name="bioRxiv">
        <title>Genomics of Preaxostyla Flagellates Illuminates Evolutionary Transitions and the Path Towards Mitochondrial Loss.</title>
        <authorList>
            <person name="Novak L.V.F."/>
            <person name="Treitli S.C."/>
            <person name="Pyrih J."/>
            <person name="Halakuc P."/>
            <person name="Pipaliya S.V."/>
            <person name="Vacek V."/>
            <person name="Brzon O."/>
            <person name="Soukal P."/>
            <person name="Eme L."/>
            <person name="Dacks J.B."/>
            <person name="Karnkowska A."/>
            <person name="Elias M."/>
            <person name="Hampl V."/>
        </authorList>
    </citation>
    <scope>NUCLEOTIDE SEQUENCE [LARGE SCALE GENOMIC DNA]</scope>
    <source>
        <strain evidence="2">NAU3</strain>
        <tissue evidence="2">Gut</tissue>
    </source>
</reference>
<name>A0ABQ9X9F3_9EUKA</name>
<feature type="compositionally biased region" description="Polar residues" evidence="1">
    <location>
        <begin position="34"/>
        <end position="49"/>
    </location>
</feature>
<protein>
    <submittedName>
        <fullName evidence="2">Uncharacterized protein</fullName>
    </submittedName>
</protein>
<keyword evidence="3" id="KW-1185">Reference proteome</keyword>